<keyword evidence="5" id="KW-1185">Reference proteome</keyword>
<sequence length="268" mass="30050">MFISFSQVERLWKNEAGDRFAFGHHYLRPHETYHEPSRKFFENEVMRIPLYEVVPLDLIMARCYVLDLATYCKGRPVDSSPEHIYISEFRLDKGARLFAKMPKPKVPPVCMKSFAFEMYKEKLKPVRTYTPHMEEASKILGGGASAAKPIKREGGVTGSAKPMRREGGAAGSAKPMGKVRVSGGGKPVTNQNERGGASVKSTPRNIVTKLSANKLNYNKRDGQKARLNGILLKLLAQEKEDDSKEVLDASYLLDPGKRQRKKPPLLNS</sequence>
<dbReference type="InterPro" id="IPR001025">
    <property type="entry name" value="BAH_dom"/>
</dbReference>
<dbReference type="Proteomes" id="UP000079169">
    <property type="component" value="Unplaced"/>
</dbReference>
<dbReference type="AlphaFoldDB" id="A0A3Q0IR33"/>
<dbReference type="InterPro" id="IPR043151">
    <property type="entry name" value="BAH_sf"/>
</dbReference>
<dbReference type="PROSITE" id="PS51038">
    <property type="entry name" value="BAH"/>
    <property type="match status" value="1"/>
</dbReference>
<dbReference type="PANTHER" id="PTHR46147">
    <property type="entry name" value="HISTONE-LYSINE N-METHYLTRANSFERASE ASH1"/>
    <property type="match status" value="1"/>
</dbReference>
<dbReference type="GO" id="GO:0003682">
    <property type="term" value="F:chromatin binding"/>
    <property type="evidence" value="ECO:0007669"/>
    <property type="project" value="InterPro"/>
</dbReference>
<dbReference type="GO" id="GO:0042800">
    <property type="term" value="F:histone H3K4 methyltransferase activity"/>
    <property type="evidence" value="ECO:0007669"/>
    <property type="project" value="TreeGrafter"/>
</dbReference>
<evidence type="ECO:0000256" key="2">
    <source>
        <dbReference type="ARBA" id="ARBA00023242"/>
    </source>
</evidence>
<gene>
    <name evidence="6" type="primary">LOC113466135</name>
</gene>
<dbReference type="PANTHER" id="PTHR46147:SF3">
    <property type="entry name" value="HISTONE-LYSINE N-METHYLTRANSFERASE ASH1"/>
    <property type="match status" value="1"/>
</dbReference>
<evidence type="ECO:0000313" key="6">
    <source>
        <dbReference type="RefSeq" id="XP_026677088.1"/>
    </source>
</evidence>
<dbReference type="RefSeq" id="XP_026677088.1">
    <property type="nucleotide sequence ID" value="XM_026821287.1"/>
</dbReference>
<proteinExistence type="predicted"/>
<accession>A0A3Q0IR33</accession>
<feature type="domain" description="BAH" evidence="4">
    <location>
        <begin position="1"/>
        <end position="102"/>
    </location>
</feature>
<dbReference type="GeneID" id="113466135"/>
<protein>
    <submittedName>
        <fullName evidence="6">Histone-lysine N-methyltransferase ash1-like</fullName>
    </submittedName>
</protein>
<name>A0A3Q0IR33_DIACI</name>
<dbReference type="KEGG" id="dci:113466135"/>
<dbReference type="PaxDb" id="121845-A0A3Q0IR33"/>
<evidence type="ECO:0000256" key="1">
    <source>
        <dbReference type="ARBA" id="ARBA00004123"/>
    </source>
</evidence>
<reference evidence="6" key="1">
    <citation type="submission" date="2025-08" db="UniProtKB">
        <authorList>
            <consortium name="RefSeq"/>
        </authorList>
    </citation>
    <scope>IDENTIFICATION</scope>
</reference>
<evidence type="ECO:0000259" key="4">
    <source>
        <dbReference type="PROSITE" id="PS51038"/>
    </source>
</evidence>
<dbReference type="Pfam" id="PF01426">
    <property type="entry name" value="BAH"/>
    <property type="match status" value="1"/>
</dbReference>
<dbReference type="GO" id="GO:0006355">
    <property type="term" value="P:regulation of DNA-templated transcription"/>
    <property type="evidence" value="ECO:0007669"/>
    <property type="project" value="TreeGrafter"/>
</dbReference>
<keyword evidence="2" id="KW-0539">Nucleus</keyword>
<dbReference type="GO" id="GO:0005654">
    <property type="term" value="C:nucleoplasm"/>
    <property type="evidence" value="ECO:0007669"/>
    <property type="project" value="TreeGrafter"/>
</dbReference>
<feature type="region of interest" description="Disordered" evidence="3">
    <location>
        <begin position="150"/>
        <end position="205"/>
    </location>
</feature>
<comment type="subcellular location">
    <subcellularLocation>
        <location evidence="1">Nucleus</location>
    </subcellularLocation>
</comment>
<feature type="compositionally biased region" description="Polar residues" evidence="3">
    <location>
        <begin position="188"/>
        <end position="205"/>
    </location>
</feature>
<dbReference type="STRING" id="121845.A0A3Q0IR33"/>
<dbReference type="SMART" id="SM00439">
    <property type="entry name" value="BAH"/>
    <property type="match status" value="1"/>
</dbReference>
<organism evidence="5 6">
    <name type="scientific">Diaphorina citri</name>
    <name type="common">Asian citrus psyllid</name>
    <dbReference type="NCBI Taxonomy" id="121845"/>
    <lineage>
        <taxon>Eukaryota</taxon>
        <taxon>Metazoa</taxon>
        <taxon>Ecdysozoa</taxon>
        <taxon>Arthropoda</taxon>
        <taxon>Hexapoda</taxon>
        <taxon>Insecta</taxon>
        <taxon>Pterygota</taxon>
        <taxon>Neoptera</taxon>
        <taxon>Paraneoptera</taxon>
        <taxon>Hemiptera</taxon>
        <taxon>Sternorrhyncha</taxon>
        <taxon>Psylloidea</taxon>
        <taxon>Psyllidae</taxon>
        <taxon>Diaphorininae</taxon>
        <taxon>Diaphorina</taxon>
    </lineage>
</organism>
<evidence type="ECO:0000313" key="5">
    <source>
        <dbReference type="Proteomes" id="UP000079169"/>
    </source>
</evidence>
<evidence type="ECO:0000256" key="3">
    <source>
        <dbReference type="SAM" id="MobiDB-lite"/>
    </source>
</evidence>
<dbReference type="CDD" id="cd04717">
    <property type="entry name" value="BAH_polybromo"/>
    <property type="match status" value="1"/>
</dbReference>
<dbReference type="Gene3D" id="2.30.30.490">
    <property type="match status" value="1"/>
</dbReference>